<keyword evidence="1" id="KW-1133">Transmembrane helix</keyword>
<keyword evidence="1" id="KW-0472">Membrane</keyword>
<dbReference type="STRING" id="1533.SAMN05443638_13114"/>
<sequence length="195" mass="21052">MTGKQHAAIGAVCGGILGFIINKGGLTSIRGEDILNGSQIISSFKPVLECTLGGIFGALIVDIDTNKSIASKKLANIIMAVIFTLVIAKFLKIASLKGFVDDALGVFKSNMLILSFAILVILGKMSPHRQFTHKILGTVAFCTVAWLLFSNYIAIGFIVGYISHILADKTTPAGLKFFDLKLPFMDSRNNLKLRF</sequence>
<evidence type="ECO:0000256" key="1">
    <source>
        <dbReference type="SAM" id="Phobius"/>
    </source>
</evidence>
<keyword evidence="3" id="KW-1185">Reference proteome</keyword>
<reference evidence="2 3" key="1">
    <citation type="submission" date="2016-11" db="EMBL/GenBank/DDBJ databases">
        <authorList>
            <person name="Jaros S."/>
            <person name="Januszkiewicz K."/>
            <person name="Wedrychowicz H."/>
        </authorList>
    </citation>
    <scope>NUCLEOTIDE SEQUENCE [LARGE SCALE GENOMIC DNA]</scope>
    <source>
        <strain evidence="2 3">DSM 2631</strain>
    </source>
</reference>
<dbReference type="RefSeq" id="WP_072897418.1">
    <property type="nucleotide sequence ID" value="NZ_FQVM01000031.1"/>
</dbReference>
<dbReference type="AlphaFoldDB" id="A0A1M4YT69"/>
<keyword evidence="1" id="KW-0812">Transmembrane</keyword>
<gene>
    <name evidence="2" type="ORF">SAMN05443638_13114</name>
</gene>
<accession>A0A1M4YT69</accession>
<organism evidence="2 3">
    <name type="scientific">Clostridium fallax</name>
    <dbReference type="NCBI Taxonomy" id="1533"/>
    <lineage>
        <taxon>Bacteria</taxon>
        <taxon>Bacillati</taxon>
        <taxon>Bacillota</taxon>
        <taxon>Clostridia</taxon>
        <taxon>Eubacteriales</taxon>
        <taxon>Clostridiaceae</taxon>
        <taxon>Clostridium</taxon>
    </lineage>
</organism>
<protein>
    <submittedName>
        <fullName evidence="2">Inner membrane protein</fullName>
    </submittedName>
</protein>
<dbReference type="Pfam" id="PF04307">
    <property type="entry name" value="YdjM"/>
    <property type="match status" value="1"/>
</dbReference>
<dbReference type="EMBL" id="FQVM01000031">
    <property type="protein sequence ID" value="SHF08526.1"/>
    <property type="molecule type" value="Genomic_DNA"/>
</dbReference>
<dbReference type="InterPro" id="IPR007404">
    <property type="entry name" value="YdjM-like"/>
</dbReference>
<evidence type="ECO:0000313" key="3">
    <source>
        <dbReference type="Proteomes" id="UP000184035"/>
    </source>
</evidence>
<evidence type="ECO:0000313" key="2">
    <source>
        <dbReference type="EMBL" id="SHF08526.1"/>
    </source>
</evidence>
<feature type="transmembrane region" description="Helical" evidence="1">
    <location>
        <begin position="74"/>
        <end position="91"/>
    </location>
</feature>
<feature type="transmembrane region" description="Helical" evidence="1">
    <location>
        <begin position="103"/>
        <end position="123"/>
    </location>
</feature>
<proteinExistence type="predicted"/>
<dbReference type="OrthoDB" id="5459053at2"/>
<feature type="transmembrane region" description="Helical" evidence="1">
    <location>
        <begin position="135"/>
        <end position="162"/>
    </location>
</feature>
<name>A0A1M4YT69_9CLOT</name>
<dbReference type="Proteomes" id="UP000184035">
    <property type="component" value="Unassembled WGS sequence"/>
</dbReference>